<keyword evidence="1" id="KW-0812">Transmembrane</keyword>
<sequence>MRTRWLVGLGLLLLAGGLTLALAVPTSGWFAWMGDDSLAAAVVASGRVFVMGAPQFVGLGAALAGLLALACAVGMRIGRRREAVPPTPA</sequence>
<dbReference type="Proteomes" id="UP000222106">
    <property type="component" value="Unassembled WGS sequence"/>
</dbReference>
<keyword evidence="3" id="KW-1185">Reference proteome</keyword>
<organism evidence="2 3">
    <name type="scientific">Georgenia soli</name>
    <dbReference type="NCBI Taxonomy" id="638953"/>
    <lineage>
        <taxon>Bacteria</taxon>
        <taxon>Bacillati</taxon>
        <taxon>Actinomycetota</taxon>
        <taxon>Actinomycetes</taxon>
        <taxon>Micrococcales</taxon>
        <taxon>Bogoriellaceae</taxon>
        <taxon>Georgenia</taxon>
    </lineage>
</organism>
<evidence type="ECO:0000313" key="2">
    <source>
        <dbReference type="EMBL" id="PFG41064.1"/>
    </source>
</evidence>
<proteinExistence type="predicted"/>
<comment type="caution">
    <text evidence="2">The sequence shown here is derived from an EMBL/GenBank/DDBJ whole genome shotgun (WGS) entry which is preliminary data.</text>
</comment>
<protein>
    <submittedName>
        <fullName evidence="2">Uncharacterized protein</fullName>
    </submittedName>
</protein>
<gene>
    <name evidence="2" type="ORF">ATJ97_3610</name>
</gene>
<feature type="transmembrane region" description="Helical" evidence="1">
    <location>
        <begin position="56"/>
        <end position="75"/>
    </location>
</feature>
<dbReference type="RefSeq" id="WP_098484880.1">
    <property type="nucleotide sequence ID" value="NZ_PDJI01000004.1"/>
</dbReference>
<keyword evidence="1" id="KW-0472">Membrane</keyword>
<reference evidence="2 3" key="1">
    <citation type="submission" date="2017-10" db="EMBL/GenBank/DDBJ databases">
        <title>Sequencing the genomes of 1000 actinobacteria strains.</title>
        <authorList>
            <person name="Klenk H.-P."/>
        </authorList>
    </citation>
    <scope>NUCLEOTIDE SEQUENCE [LARGE SCALE GENOMIC DNA]</scope>
    <source>
        <strain evidence="2 3">DSM 21838</strain>
    </source>
</reference>
<evidence type="ECO:0000256" key="1">
    <source>
        <dbReference type="SAM" id="Phobius"/>
    </source>
</evidence>
<dbReference type="EMBL" id="PDJI01000004">
    <property type="protein sequence ID" value="PFG41064.1"/>
    <property type="molecule type" value="Genomic_DNA"/>
</dbReference>
<name>A0A2A9EQ17_9MICO</name>
<keyword evidence="1" id="KW-1133">Transmembrane helix</keyword>
<evidence type="ECO:0000313" key="3">
    <source>
        <dbReference type="Proteomes" id="UP000222106"/>
    </source>
</evidence>
<accession>A0A2A9EQ17</accession>
<dbReference type="AlphaFoldDB" id="A0A2A9EQ17"/>